<dbReference type="AlphaFoldDB" id="A0A699K7I2"/>
<evidence type="ECO:0000256" key="1">
    <source>
        <dbReference type="SAM" id="MobiDB-lite"/>
    </source>
</evidence>
<dbReference type="EMBL" id="BKCJ010482106">
    <property type="protein sequence ID" value="GFA75668.1"/>
    <property type="molecule type" value="Genomic_DNA"/>
</dbReference>
<name>A0A699K7I2_TANCI</name>
<feature type="compositionally biased region" description="Pro residues" evidence="1">
    <location>
        <begin position="401"/>
        <end position="426"/>
    </location>
</feature>
<gene>
    <name evidence="2" type="ORF">Tci_647640</name>
</gene>
<proteinExistence type="predicted"/>
<organism evidence="2">
    <name type="scientific">Tanacetum cinerariifolium</name>
    <name type="common">Dalmatian daisy</name>
    <name type="synonym">Chrysanthemum cinerariifolium</name>
    <dbReference type="NCBI Taxonomy" id="118510"/>
    <lineage>
        <taxon>Eukaryota</taxon>
        <taxon>Viridiplantae</taxon>
        <taxon>Streptophyta</taxon>
        <taxon>Embryophyta</taxon>
        <taxon>Tracheophyta</taxon>
        <taxon>Spermatophyta</taxon>
        <taxon>Magnoliopsida</taxon>
        <taxon>eudicotyledons</taxon>
        <taxon>Gunneridae</taxon>
        <taxon>Pentapetalae</taxon>
        <taxon>asterids</taxon>
        <taxon>campanulids</taxon>
        <taxon>Asterales</taxon>
        <taxon>Asteraceae</taxon>
        <taxon>Asteroideae</taxon>
        <taxon>Anthemideae</taxon>
        <taxon>Anthemidinae</taxon>
        <taxon>Tanacetum</taxon>
    </lineage>
</organism>
<evidence type="ECO:0000313" key="2">
    <source>
        <dbReference type="EMBL" id="GFA75668.1"/>
    </source>
</evidence>
<comment type="caution">
    <text evidence="2">The sequence shown here is derived from an EMBL/GenBank/DDBJ whole genome shotgun (WGS) entry which is preliminary data.</text>
</comment>
<feature type="compositionally biased region" description="Pro residues" evidence="1">
    <location>
        <begin position="11"/>
        <end position="36"/>
    </location>
</feature>
<protein>
    <submittedName>
        <fullName evidence="2">Uncharacterized protein</fullName>
    </submittedName>
</protein>
<reference evidence="2" key="1">
    <citation type="journal article" date="2019" name="Sci. Rep.">
        <title>Draft genome of Tanacetum cinerariifolium, the natural source of mosquito coil.</title>
        <authorList>
            <person name="Yamashiro T."/>
            <person name="Shiraishi A."/>
            <person name="Satake H."/>
            <person name="Nakayama K."/>
        </authorList>
    </citation>
    <scope>NUCLEOTIDE SEQUENCE</scope>
</reference>
<feature type="non-terminal residue" evidence="2">
    <location>
        <position position="529"/>
    </location>
</feature>
<sequence>AKEEVATDVVPPTPTSPSPSSPVIPSSPPHQSPCPSQPQDAEGSSHVFQQVLDTCSALVLRVEGLKNANAAQQLEIITLKARVKKLEKLNKRMYSISVDMETDEGVVLVVDQEKDVEIEGRHADKQAEIYNIDFDHSSKVLSMQEDDTEVQEAVEVINTAKLITKVVTVAATQVVAASTHISAAKPKILKIADAPTVSTRKRKGVVIRDSKEELHIDTPAETLTRYHGIKKKPQFESEARKNMISYLKNTEGVNTPRSDEDRLKLMELMVFVLKKGVCDEIELNAARLSKFLLLAVVKRSGDVTRLQALVDKKRIVIIEEVIREILQLNDAEGVICLPNDEIFAGLARMRVGKGFSGVETPLFETMLTVRDVAKEAEAQILAQGDDVQEHAKEEVATDVVPPTPTSPSPSSPVIPSSPPHQSPCPSQPQDAEGSSHVFQQVLDTCSALVLRVEGLKNANAAQQLEIITLKARVKKLEKLNKRMYSISVDMETDEGVVLVVDQEKDVEIEGRHADKQAEIYNIDFDHSSK</sequence>
<accession>A0A699K7I2</accession>
<feature type="region of interest" description="Disordered" evidence="1">
    <location>
        <begin position="384"/>
        <end position="436"/>
    </location>
</feature>
<feature type="region of interest" description="Disordered" evidence="1">
    <location>
        <begin position="1"/>
        <end position="46"/>
    </location>
</feature>
<feature type="non-terminal residue" evidence="2">
    <location>
        <position position="1"/>
    </location>
</feature>